<evidence type="ECO:0000313" key="3">
    <source>
        <dbReference type="EMBL" id="TNV67761.1"/>
    </source>
</evidence>
<dbReference type="SUPFAM" id="SSF52821">
    <property type="entry name" value="Rhodanese/Cell cycle control phosphatase"/>
    <property type="match status" value="1"/>
</dbReference>
<dbReference type="CDD" id="cd00158">
    <property type="entry name" value="RHOD"/>
    <property type="match status" value="1"/>
</dbReference>
<dbReference type="PANTHER" id="PTHR43031:SF7">
    <property type="entry name" value="NITRIC OXIDE REDUCTASE FLRD-NAD(+) REDUCTASE"/>
    <property type="match status" value="1"/>
</dbReference>
<dbReference type="InterPro" id="IPR001763">
    <property type="entry name" value="Rhodanese-like_dom"/>
</dbReference>
<proteinExistence type="predicted"/>
<dbReference type="PANTHER" id="PTHR43031">
    <property type="entry name" value="FAD-DEPENDENT OXIDOREDUCTASE"/>
    <property type="match status" value="1"/>
</dbReference>
<evidence type="ECO:0000256" key="1">
    <source>
        <dbReference type="SAM" id="SignalP"/>
    </source>
</evidence>
<reference evidence="3" key="1">
    <citation type="submission" date="2019-06" db="EMBL/GenBank/DDBJ databases">
        <authorList>
            <person name="Zheng W."/>
        </authorList>
    </citation>
    <scope>NUCLEOTIDE SEQUENCE</scope>
    <source>
        <strain evidence="3">QDHG01</strain>
    </source>
</reference>
<sequence>MTRFRLSFLLCFLVLGLQYAAGQSLPYQTLLKGLYDSNFPVVKPEQITDLKSYQVLDAREKGEFQVSHLQTAKWVGHKTFSLKSVAELDKNKPVLIYCTVGARSEEIGKTLQKAGFKKVYNLYGGILHWVNEGRPVFANGKPTLQVHTYSKPWSIWLSKGEKVY</sequence>
<keyword evidence="4" id="KW-1185">Reference proteome</keyword>
<dbReference type="SMART" id="SM00450">
    <property type="entry name" value="RHOD"/>
    <property type="match status" value="1"/>
</dbReference>
<feature type="chain" id="PRO_5035289122" description="Rhodanese domain-containing protein" evidence="1">
    <location>
        <begin position="23"/>
        <end position="164"/>
    </location>
</feature>
<dbReference type="OrthoDB" id="566238at2759"/>
<evidence type="ECO:0000259" key="2">
    <source>
        <dbReference type="PROSITE" id="PS50206"/>
    </source>
</evidence>
<evidence type="ECO:0000313" key="4">
    <source>
        <dbReference type="Proteomes" id="UP000785679"/>
    </source>
</evidence>
<dbReference type="Proteomes" id="UP000785679">
    <property type="component" value="Unassembled WGS sequence"/>
</dbReference>
<organism evidence="3 4">
    <name type="scientific">Halteria grandinella</name>
    <dbReference type="NCBI Taxonomy" id="5974"/>
    <lineage>
        <taxon>Eukaryota</taxon>
        <taxon>Sar</taxon>
        <taxon>Alveolata</taxon>
        <taxon>Ciliophora</taxon>
        <taxon>Intramacronucleata</taxon>
        <taxon>Spirotrichea</taxon>
        <taxon>Stichotrichia</taxon>
        <taxon>Sporadotrichida</taxon>
        <taxon>Halteriidae</taxon>
        <taxon>Halteria</taxon>
    </lineage>
</organism>
<protein>
    <recommendedName>
        <fullName evidence="2">Rhodanese domain-containing protein</fullName>
    </recommendedName>
</protein>
<dbReference type="NCBIfam" id="NF045521">
    <property type="entry name" value="rhoda_near_glyco"/>
    <property type="match status" value="1"/>
</dbReference>
<feature type="signal peptide" evidence="1">
    <location>
        <begin position="1"/>
        <end position="22"/>
    </location>
</feature>
<gene>
    <name evidence="3" type="ORF">FGO68_gene2495</name>
</gene>
<dbReference type="Pfam" id="PF00581">
    <property type="entry name" value="Rhodanese"/>
    <property type="match status" value="1"/>
</dbReference>
<dbReference type="Gene3D" id="3.40.250.10">
    <property type="entry name" value="Rhodanese-like domain"/>
    <property type="match status" value="1"/>
</dbReference>
<dbReference type="EMBL" id="RRYP01036464">
    <property type="protein sequence ID" value="TNV67761.1"/>
    <property type="molecule type" value="Genomic_DNA"/>
</dbReference>
<keyword evidence="1" id="KW-0732">Signal</keyword>
<dbReference type="AlphaFoldDB" id="A0A8J8N919"/>
<dbReference type="InterPro" id="IPR050229">
    <property type="entry name" value="GlpE_sulfurtransferase"/>
</dbReference>
<accession>A0A8J8N919</accession>
<name>A0A8J8N919_HALGN</name>
<comment type="caution">
    <text evidence="3">The sequence shown here is derived from an EMBL/GenBank/DDBJ whole genome shotgun (WGS) entry which is preliminary data.</text>
</comment>
<feature type="domain" description="Rhodanese" evidence="2">
    <location>
        <begin position="49"/>
        <end position="138"/>
    </location>
</feature>
<dbReference type="InterPro" id="IPR036873">
    <property type="entry name" value="Rhodanese-like_dom_sf"/>
</dbReference>
<dbReference type="PROSITE" id="PS50206">
    <property type="entry name" value="RHODANESE_3"/>
    <property type="match status" value="1"/>
</dbReference>